<dbReference type="Gene3D" id="3.30.420.40">
    <property type="match status" value="2"/>
</dbReference>
<dbReference type="Pfam" id="PF00480">
    <property type="entry name" value="ROK"/>
    <property type="match status" value="1"/>
</dbReference>
<dbReference type="EC" id="2.7.1.4" evidence="6"/>
<dbReference type="InterPro" id="IPR043129">
    <property type="entry name" value="ATPase_NBD"/>
</dbReference>
<evidence type="ECO:0000313" key="8">
    <source>
        <dbReference type="EMBL" id="MFD1721308.1"/>
    </source>
</evidence>
<dbReference type="InterPro" id="IPR049874">
    <property type="entry name" value="ROK_cs"/>
</dbReference>
<sequence length="300" mass="30194">MIAGVETGGTKVICAAATADAPDAPVLTRRFPTTGPEETIGRIRAFLDEAAADGPLEALGVASFGPVDAAPGSPRFGWVTDTPKAGWSGTDLLGAVRPDGLPAAFVSDVTGAAIGELRYGAGRGASSVAYATIGTGVGVGLIVDGRPLGGDGWPELGHLLVRRHPEDRYPGRCPFHGDCLEGLTAGPAVLDRWGVDASSFPDDVRGTALDVLASYIAQLAYTVMLTTGAERMVLGGGVTQAPGLLERVRAALPGLARGYGPAALTTAAPADVLVPPVLEASGLIGALALAADLVRPGVSS</sequence>
<keyword evidence="3" id="KW-0479">Metal-binding</keyword>
<gene>
    <name evidence="8" type="ORF">ACFSBI_07075</name>
</gene>
<dbReference type="RefSeq" id="WP_377933424.1">
    <property type="nucleotide sequence ID" value="NZ_JBHUEA010000008.1"/>
</dbReference>
<comment type="similarity">
    <text evidence="2">Belongs to the ROK (NagC/XylR) family.</text>
</comment>
<evidence type="ECO:0000256" key="3">
    <source>
        <dbReference type="ARBA" id="ARBA00022723"/>
    </source>
</evidence>
<dbReference type="Proteomes" id="UP001597347">
    <property type="component" value="Unassembled WGS sequence"/>
</dbReference>
<dbReference type="PANTHER" id="PTHR42742">
    <property type="entry name" value="TRANSCRIPTIONAL REPRESSOR MPRA"/>
    <property type="match status" value="1"/>
</dbReference>
<dbReference type="PROSITE" id="PS01125">
    <property type="entry name" value="ROK"/>
    <property type="match status" value="1"/>
</dbReference>
<dbReference type="InterPro" id="IPR051804">
    <property type="entry name" value="Carb_Metab_Reg_Kinase/Isom"/>
</dbReference>
<evidence type="ECO:0000256" key="2">
    <source>
        <dbReference type="ARBA" id="ARBA00006479"/>
    </source>
</evidence>
<evidence type="ECO:0000256" key="6">
    <source>
        <dbReference type="ARBA" id="ARBA00038887"/>
    </source>
</evidence>
<dbReference type="EMBL" id="JBHUEA010000008">
    <property type="protein sequence ID" value="MFD1721308.1"/>
    <property type="molecule type" value="Genomic_DNA"/>
</dbReference>
<dbReference type="PANTHER" id="PTHR42742:SF3">
    <property type="entry name" value="FRUCTOKINASE"/>
    <property type="match status" value="1"/>
</dbReference>
<proteinExistence type="inferred from homology"/>
<evidence type="ECO:0000313" key="9">
    <source>
        <dbReference type="Proteomes" id="UP001597347"/>
    </source>
</evidence>
<evidence type="ECO:0000256" key="7">
    <source>
        <dbReference type="ARBA" id="ARBA00048451"/>
    </source>
</evidence>
<keyword evidence="5" id="KW-0460">Magnesium</keyword>
<evidence type="ECO:0000256" key="5">
    <source>
        <dbReference type="ARBA" id="ARBA00022842"/>
    </source>
</evidence>
<reference evidence="9" key="1">
    <citation type="journal article" date="2019" name="Int. J. Syst. Evol. Microbiol.">
        <title>The Global Catalogue of Microorganisms (GCM) 10K type strain sequencing project: providing services to taxonomists for standard genome sequencing and annotation.</title>
        <authorList>
            <consortium name="The Broad Institute Genomics Platform"/>
            <consortium name="The Broad Institute Genome Sequencing Center for Infectious Disease"/>
            <person name="Wu L."/>
            <person name="Ma J."/>
        </authorList>
    </citation>
    <scope>NUCLEOTIDE SEQUENCE [LARGE SCALE GENOMIC DNA]</scope>
    <source>
        <strain evidence="9">CGMCC 1.12471</strain>
    </source>
</reference>
<comment type="cofactor">
    <cofactor evidence="1">
        <name>Mg(2+)</name>
        <dbReference type="ChEBI" id="CHEBI:18420"/>
    </cofactor>
</comment>
<keyword evidence="4" id="KW-0862">Zinc</keyword>
<organism evidence="8 9">
    <name type="scientific">Amnibacterium endophyticum</name>
    <dbReference type="NCBI Taxonomy" id="2109337"/>
    <lineage>
        <taxon>Bacteria</taxon>
        <taxon>Bacillati</taxon>
        <taxon>Actinomycetota</taxon>
        <taxon>Actinomycetes</taxon>
        <taxon>Micrococcales</taxon>
        <taxon>Microbacteriaceae</taxon>
        <taxon>Amnibacterium</taxon>
    </lineage>
</organism>
<keyword evidence="9" id="KW-1185">Reference proteome</keyword>
<dbReference type="CDD" id="cd24067">
    <property type="entry name" value="ASKHA_NBD_ROK_BsFRK-like"/>
    <property type="match status" value="1"/>
</dbReference>
<evidence type="ECO:0000256" key="4">
    <source>
        <dbReference type="ARBA" id="ARBA00022833"/>
    </source>
</evidence>
<comment type="caution">
    <text evidence="8">The sequence shown here is derived from an EMBL/GenBank/DDBJ whole genome shotgun (WGS) entry which is preliminary data.</text>
</comment>
<dbReference type="SUPFAM" id="SSF53067">
    <property type="entry name" value="Actin-like ATPase domain"/>
    <property type="match status" value="1"/>
</dbReference>
<protein>
    <recommendedName>
        <fullName evidence="6">fructokinase</fullName>
        <ecNumber evidence="6">2.7.1.4</ecNumber>
    </recommendedName>
</protein>
<evidence type="ECO:0000256" key="1">
    <source>
        <dbReference type="ARBA" id="ARBA00001946"/>
    </source>
</evidence>
<dbReference type="InterPro" id="IPR000600">
    <property type="entry name" value="ROK"/>
</dbReference>
<comment type="catalytic activity">
    <reaction evidence="7">
        <text>D-fructose + ATP = D-fructose 6-phosphate + ADP + H(+)</text>
        <dbReference type="Rhea" id="RHEA:16125"/>
        <dbReference type="ChEBI" id="CHEBI:15378"/>
        <dbReference type="ChEBI" id="CHEBI:30616"/>
        <dbReference type="ChEBI" id="CHEBI:37721"/>
        <dbReference type="ChEBI" id="CHEBI:61527"/>
        <dbReference type="ChEBI" id="CHEBI:456216"/>
        <dbReference type="EC" id="2.7.1.4"/>
    </reaction>
</comment>
<accession>A0ABW4LCQ2</accession>
<name>A0ABW4LCQ2_9MICO</name>